<dbReference type="Gene3D" id="3.40.390.10">
    <property type="entry name" value="Collagenase (Catalytic Domain)"/>
    <property type="match status" value="1"/>
</dbReference>
<name>A0A7J8J7L3_MOLMO</name>
<protein>
    <submittedName>
        <fullName evidence="1">Uncharacterized protein</fullName>
    </submittedName>
</protein>
<dbReference type="SUPFAM" id="SSF55486">
    <property type="entry name" value="Metalloproteases ('zincins'), catalytic domain"/>
    <property type="match status" value="1"/>
</dbReference>
<evidence type="ECO:0000313" key="2">
    <source>
        <dbReference type="Proteomes" id="UP000550707"/>
    </source>
</evidence>
<reference evidence="1 2" key="1">
    <citation type="journal article" date="2020" name="Nature">
        <title>Six reference-quality genomes reveal evolution of bat adaptations.</title>
        <authorList>
            <person name="Jebb D."/>
            <person name="Huang Z."/>
            <person name="Pippel M."/>
            <person name="Hughes G.M."/>
            <person name="Lavrichenko K."/>
            <person name="Devanna P."/>
            <person name="Winkler S."/>
            <person name="Jermiin L.S."/>
            <person name="Skirmuntt E.C."/>
            <person name="Katzourakis A."/>
            <person name="Burkitt-Gray L."/>
            <person name="Ray D.A."/>
            <person name="Sullivan K.A.M."/>
            <person name="Roscito J.G."/>
            <person name="Kirilenko B.M."/>
            <person name="Davalos L.M."/>
            <person name="Corthals A.P."/>
            <person name="Power M.L."/>
            <person name="Jones G."/>
            <person name="Ransome R.D."/>
            <person name="Dechmann D.K.N."/>
            <person name="Locatelli A.G."/>
            <person name="Puechmaille S.J."/>
            <person name="Fedrigo O."/>
            <person name="Jarvis E.D."/>
            <person name="Hiller M."/>
            <person name="Vernes S.C."/>
            <person name="Myers E.W."/>
            <person name="Teeling E.C."/>
        </authorList>
    </citation>
    <scope>NUCLEOTIDE SEQUENCE [LARGE SCALE GENOMIC DNA]</scope>
    <source>
        <strain evidence="1">MMolMol1</strain>
        <tissue evidence="1">Muscle</tissue>
    </source>
</reference>
<evidence type="ECO:0000313" key="1">
    <source>
        <dbReference type="EMBL" id="KAF6492440.1"/>
    </source>
</evidence>
<proteinExistence type="predicted"/>
<dbReference type="Proteomes" id="UP000550707">
    <property type="component" value="Unassembled WGS sequence"/>
</dbReference>
<dbReference type="AlphaFoldDB" id="A0A7J8J7L3"/>
<dbReference type="EMBL" id="JACASF010000002">
    <property type="protein sequence ID" value="KAF6492440.1"/>
    <property type="molecule type" value="Genomic_DNA"/>
</dbReference>
<gene>
    <name evidence="1" type="ORF">HJG59_009643</name>
</gene>
<comment type="caution">
    <text evidence="1">The sequence shown here is derived from an EMBL/GenBank/DDBJ whole genome shotgun (WGS) entry which is preliminary data.</text>
</comment>
<dbReference type="InterPro" id="IPR024079">
    <property type="entry name" value="MetalloPept_cat_dom_sf"/>
</dbReference>
<keyword evidence="2" id="KW-1185">Reference proteome</keyword>
<organism evidence="1 2">
    <name type="scientific">Molossus molossus</name>
    <name type="common">Pallas' mastiff bat</name>
    <name type="synonym">Vespertilio molossus</name>
    <dbReference type="NCBI Taxonomy" id="27622"/>
    <lineage>
        <taxon>Eukaryota</taxon>
        <taxon>Metazoa</taxon>
        <taxon>Chordata</taxon>
        <taxon>Craniata</taxon>
        <taxon>Vertebrata</taxon>
        <taxon>Euteleostomi</taxon>
        <taxon>Mammalia</taxon>
        <taxon>Eutheria</taxon>
        <taxon>Laurasiatheria</taxon>
        <taxon>Chiroptera</taxon>
        <taxon>Yangochiroptera</taxon>
        <taxon>Molossidae</taxon>
        <taxon>Molossus</taxon>
    </lineage>
</organism>
<dbReference type="InParanoid" id="A0A7J8J7L3"/>
<sequence>MCSTKKPRPSPQRVKCSASLRFVETLVVADDKMAAFHSAELKRYLLIIMKATAKAFKHPSTCNPFSLVVTWLVVLRPGEEGPQDLCRVSTCDTLSMADVGTLCDLAHSCVPCVTLNGPRSTSCYVMTPVMAHMDPKEP</sequence>
<accession>A0A7J8J7L3</accession>
<dbReference type="GO" id="GO:0008237">
    <property type="term" value="F:metallopeptidase activity"/>
    <property type="evidence" value="ECO:0007669"/>
    <property type="project" value="InterPro"/>
</dbReference>